<dbReference type="EMBL" id="BMSA01000003">
    <property type="protein sequence ID" value="GGT39355.1"/>
    <property type="molecule type" value="Genomic_DNA"/>
</dbReference>
<sequence>MSGGELGVPGVRRLCLVVDVEGYSRRLTDAALDVQDRLLWTMHQACRVADVDPSSCARQDQGDGQLLILPPGIDEGRALPGAVRGLRAALHRLNRKPGPGGRIRLRASVSQGLVYVAATGFVGTAVVHACRVLDSPQLRATLGGRPDSDLALAVTDDLYRDVLTQRREEPAAGHFDPLDASVPEKGFEARGWVYVPRPGGSRTPVPAYTGPVRPDGTPQPHRTDWGLRVALGGGLIGAGGLGVWAGHEVWSAVTDHGGGPDPGPDPVPDGPGGDTYVMVGDTYVVNEGEPPPPWPLPGPEPREQYPLEPGSDPDPYTAAYGYEPNPAPYQEPYHDAYPSEPLDAGGTDWDDLGDHDHDQDHGNDGVGSGW</sequence>
<name>A0A918H515_9ACTN</name>
<evidence type="ECO:0000313" key="2">
    <source>
        <dbReference type="EMBL" id="GGT39355.1"/>
    </source>
</evidence>
<accession>A0A918H515</accession>
<keyword evidence="3" id="KW-1185">Reference proteome</keyword>
<gene>
    <name evidence="2" type="ORF">GCM10010226_14400</name>
</gene>
<feature type="compositionally biased region" description="Basic and acidic residues" evidence="1">
    <location>
        <begin position="352"/>
        <end position="363"/>
    </location>
</feature>
<dbReference type="RefSeq" id="WP_189708824.1">
    <property type="nucleotide sequence ID" value="NZ_BMSA01000003.1"/>
</dbReference>
<reference evidence="2" key="2">
    <citation type="submission" date="2020-09" db="EMBL/GenBank/DDBJ databases">
        <authorList>
            <person name="Sun Q."/>
            <person name="Ohkuma M."/>
        </authorList>
    </citation>
    <scope>NUCLEOTIDE SEQUENCE</scope>
    <source>
        <strain evidence="2">JCM 4125</strain>
    </source>
</reference>
<feature type="compositionally biased region" description="Pro residues" evidence="1">
    <location>
        <begin position="289"/>
        <end position="299"/>
    </location>
</feature>
<evidence type="ECO:0000313" key="3">
    <source>
        <dbReference type="Proteomes" id="UP000646776"/>
    </source>
</evidence>
<dbReference type="Proteomes" id="UP000646776">
    <property type="component" value="Unassembled WGS sequence"/>
</dbReference>
<reference evidence="2" key="1">
    <citation type="journal article" date="2014" name="Int. J. Syst. Evol. Microbiol.">
        <title>Complete genome sequence of Corynebacterium casei LMG S-19264T (=DSM 44701T), isolated from a smear-ripened cheese.</title>
        <authorList>
            <consortium name="US DOE Joint Genome Institute (JGI-PGF)"/>
            <person name="Walter F."/>
            <person name="Albersmeier A."/>
            <person name="Kalinowski J."/>
            <person name="Ruckert C."/>
        </authorList>
    </citation>
    <scope>NUCLEOTIDE SEQUENCE</scope>
    <source>
        <strain evidence="2">JCM 4125</strain>
    </source>
</reference>
<proteinExistence type="predicted"/>
<comment type="caution">
    <text evidence="2">The sequence shown here is derived from an EMBL/GenBank/DDBJ whole genome shotgun (WGS) entry which is preliminary data.</text>
</comment>
<evidence type="ECO:0000256" key="1">
    <source>
        <dbReference type="SAM" id="MobiDB-lite"/>
    </source>
</evidence>
<dbReference type="AlphaFoldDB" id="A0A918H515"/>
<feature type="region of interest" description="Disordered" evidence="1">
    <location>
        <begin position="252"/>
        <end position="370"/>
    </location>
</feature>
<protein>
    <submittedName>
        <fullName evidence="2">Uncharacterized protein</fullName>
    </submittedName>
</protein>
<organism evidence="2 3">
    <name type="scientific">Streptomyces phaeofaciens</name>
    <dbReference type="NCBI Taxonomy" id="68254"/>
    <lineage>
        <taxon>Bacteria</taxon>
        <taxon>Bacillati</taxon>
        <taxon>Actinomycetota</taxon>
        <taxon>Actinomycetes</taxon>
        <taxon>Kitasatosporales</taxon>
        <taxon>Streptomycetaceae</taxon>
        <taxon>Streptomyces</taxon>
    </lineage>
</organism>